<reference evidence="1 2" key="1">
    <citation type="journal article" date="2018" name="Sci. Data">
        <title>The draft genome sequence of cork oak.</title>
        <authorList>
            <person name="Ramos A.M."/>
            <person name="Usie A."/>
            <person name="Barbosa P."/>
            <person name="Barros P.M."/>
            <person name="Capote T."/>
            <person name="Chaves I."/>
            <person name="Simoes F."/>
            <person name="Abreu I."/>
            <person name="Carrasquinho I."/>
            <person name="Faro C."/>
            <person name="Guimaraes J.B."/>
            <person name="Mendonca D."/>
            <person name="Nobrega F."/>
            <person name="Rodrigues L."/>
            <person name="Saibo N.J.M."/>
            <person name="Varela M.C."/>
            <person name="Egas C."/>
            <person name="Matos J."/>
            <person name="Miguel C.M."/>
            <person name="Oliveira M.M."/>
            <person name="Ricardo C.P."/>
            <person name="Goncalves S."/>
        </authorList>
    </citation>
    <scope>NUCLEOTIDE SEQUENCE [LARGE SCALE GENOMIC DNA]</scope>
    <source>
        <strain evidence="2">cv. HL8</strain>
    </source>
</reference>
<protein>
    <submittedName>
        <fullName evidence="1">Uncharacterized protein</fullName>
    </submittedName>
</protein>
<evidence type="ECO:0000313" key="1">
    <source>
        <dbReference type="EMBL" id="KAK7831942.1"/>
    </source>
</evidence>
<gene>
    <name evidence="1" type="ORF">CFP56_026834</name>
</gene>
<evidence type="ECO:0000313" key="2">
    <source>
        <dbReference type="Proteomes" id="UP000237347"/>
    </source>
</evidence>
<dbReference type="AlphaFoldDB" id="A0AAW0JZE9"/>
<dbReference type="Proteomes" id="UP000237347">
    <property type="component" value="Unassembled WGS sequence"/>
</dbReference>
<organism evidence="1 2">
    <name type="scientific">Quercus suber</name>
    <name type="common">Cork oak</name>
    <dbReference type="NCBI Taxonomy" id="58331"/>
    <lineage>
        <taxon>Eukaryota</taxon>
        <taxon>Viridiplantae</taxon>
        <taxon>Streptophyta</taxon>
        <taxon>Embryophyta</taxon>
        <taxon>Tracheophyta</taxon>
        <taxon>Spermatophyta</taxon>
        <taxon>Magnoliopsida</taxon>
        <taxon>eudicotyledons</taxon>
        <taxon>Gunneridae</taxon>
        <taxon>Pentapetalae</taxon>
        <taxon>rosids</taxon>
        <taxon>fabids</taxon>
        <taxon>Fagales</taxon>
        <taxon>Fagaceae</taxon>
        <taxon>Quercus</taxon>
    </lineage>
</organism>
<sequence length="59" mass="6963">MDHGSFHGAIVWFDAEMIVEKKCVNAIHWVSNFKIFCYKHEQFDNEYCFTFESILAALT</sequence>
<keyword evidence="2" id="KW-1185">Reference proteome</keyword>
<accession>A0AAW0JZE9</accession>
<comment type="caution">
    <text evidence="1">The sequence shown here is derived from an EMBL/GenBank/DDBJ whole genome shotgun (WGS) entry which is preliminary data.</text>
</comment>
<name>A0AAW0JZE9_QUESU</name>
<dbReference type="EMBL" id="PKMF04000433">
    <property type="protein sequence ID" value="KAK7831942.1"/>
    <property type="molecule type" value="Genomic_DNA"/>
</dbReference>
<proteinExistence type="predicted"/>